<evidence type="ECO:0000256" key="4">
    <source>
        <dbReference type="ARBA" id="ARBA00022723"/>
    </source>
</evidence>
<name>A0A9W6L8K4_9BACT</name>
<dbReference type="GO" id="GO:0051539">
    <property type="term" value="F:4 iron, 4 sulfur cluster binding"/>
    <property type="evidence" value="ECO:0007669"/>
    <property type="project" value="UniProtKB-KW"/>
</dbReference>
<dbReference type="SFLD" id="SFLDF00542">
    <property type="entry name" value="alternative_heme_biosynthesis"/>
    <property type="match status" value="1"/>
</dbReference>
<feature type="region of interest" description="Disordered" evidence="8">
    <location>
        <begin position="1"/>
        <end position="26"/>
    </location>
</feature>
<keyword evidence="6" id="KW-0408">Iron</keyword>
<gene>
    <name evidence="10" type="ORF">DAMNIGENAA_32660</name>
</gene>
<dbReference type="SUPFAM" id="SSF102114">
    <property type="entry name" value="Radical SAM enzymes"/>
    <property type="match status" value="1"/>
</dbReference>
<sequence length="382" mass="42292">MHSHSSSHPAHPHSPRSSSPEGKGRGAAVGTLRLVAWEVTRSCNLACIHCRAAAQDRPYENELKTEECLQLLDNIAAFAQPIVILTGGEPLLRPDIFEIAAYGNEKGFRMTMAVNGTLVTPEKVQKMLDSGIQRISISLDGATAESHDAFRQVKGAFDGALRGMAHAREAGLDFQVNTTITKQNLHELPAIQDMVVSLGAVAHHIFLLVPMGRGKDLAEQGINAREYEETLHWFYDQRDKVPLQLKATCAPHYYRILRQRAKSEGKDVNFQTFGLDAVTRGCLGGTGFVFISHVGQVQPCGYLELNCGNVREKPFREIWEKSPIFQDLRDFGKYEGKCGRCEYVRVCGGCRARAYESTGNYLAPEPLCVYQPRGRKDSSVVS</sequence>
<dbReference type="NCBIfam" id="TIGR04545">
    <property type="entry name" value="rSAM_ahbD_hemeb"/>
    <property type="match status" value="1"/>
</dbReference>
<proteinExistence type="predicted"/>
<dbReference type="Pfam" id="PF13186">
    <property type="entry name" value="SPASM"/>
    <property type="match status" value="1"/>
</dbReference>
<dbReference type="PANTHER" id="PTHR11228:SF34">
    <property type="entry name" value="TUNGSTEN-CONTAINING ALDEHYDE FERREDOXIN OXIDOREDUCTASE COFACTOR MODIFYING PROTEIN"/>
    <property type="match status" value="1"/>
</dbReference>
<feature type="domain" description="Radical SAM core" evidence="9">
    <location>
        <begin position="29"/>
        <end position="267"/>
    </location>
</feature>
<dbReference type="SMART" id="SM00729">
    <property type="entry name" value="Elp3"/>
    <property type="match status" value="1"/>
</dbReference>
<dbReference type="Gene3D" id="3.20.20.70">
    <property type="entry name" value="Aldolase class I"/>
    <property type="match status" value="1"/>
</dbReference>
<evidence type="ECO:0000256" key="1">
    <source>
        <dbReference type="ARBA" id="ARBA00001966"/>
    </source>
</evidence>
<evidence type="ECO:0000256" key="7">
    <source>
        <dbReference type="ARBA" id="ARBA00023014"/>
    </source>
</evidence>
<dbReference type="InterPro" id="IPR034480">
    <property type="entry name" value="Heme_synthase-like"/>
</dbReference>
<dbReference type="EMBL" id="BSDR01000001">
    <property type="protein sequence ID" value="GLI35833.1"/>
    <property type="molecule type" value="Genomic_DNA"/>
</dbReference>
<dbReference type="RefSeq" id="WP_373878753.1">
    <property type="nucleotide sequence ID" value="NZ_BSDR01000001.1"/>
</dbReference>
<dbReference type="CDD" id="cd01335">
    <property type="entry name" value="Radical_SAM"/>
    <property type="match status" value="1"/>
</dbReference>
<evidence type="ECO:0000256" key="2">
    <source>
        <dbReference type="ARBA" id="ARBA00022485"/>
    </source>
</evidence>
<keyword evidence="2" id="KW-0004">4Fe-4S</keyword>
<dbReference type="InterPro" id="IPR007197">
    <property type="entry name" value="rSAM"/>
</dbReference>
<dbReference type="InterPro" id="IPR034391">
    <property type="entry name" value="AdoMet-like_SPASM_containing"/>
</dbReference>
<keyword evidence="11" id="KW-1185">Reference proteome</keyword>
<dbReference type="GO" id="GO:0046872">
    <property type="term" value="F:metal ion binding"/>
    <property type="evidence" value="ECO:0007669"/>
    <property type="project" value="UniProtKB-KW"/>
</dbReference>
<evidence type="ECO:0000259" key="9">
    <source>
        <dbReference type="PROSITE" id="PS51918"/>
    </source>
</evidence>
<dbReference type="InterPro" id="IPR013785">
    <property type="entry name" value="Aldolase_TIM"/>
</dbReference>
<dbReference type="SFLD" id="SFLDG01385">
    <property type="entry name" value="heme_carboxy_lyase_like"/>
    <property type="match status" value="1"/>
</dbReference>
<evidence type="ECO:0000256" key="3">
    <source>
        <dbReference type="ARBA" id="ARBA00022691"/>
    </source>
</evidence>
<keyword evidence="4" id="KW-0479">Metal-binding</keyword>
<dbReference type="InterPro" id="IPR058240">
    <property type="entry name" value="rSAM_sf"/>
</dbReference>
<protein>
    <submittedName>
        <fullName evidence="10">Heme b synthase</fullName>
    </submittedName>
</protein>
<evidence type="ECO:0000313" key="11">
    <source>
        <dbReference type="Proteomes" id="UP001144372"/>
    </source>
</evidence>
<feature type="compositionally biased region" description="Basic residues" evidence="8">
    <location>
        <begin position="1"/>
        <end position="14"/>
    </location>
</feature>
<organism evidence="10 11">
    <name type="scientific">Desulforhabdus amnigena</name>
    <dbReference type="NCBI Taxonomy" id="40218"/>
    <lineage>
        <taxon>Bacteria</taxon>
        <taxon>Pseudomonadati</taxon>
        <taxon>Thermodesulfobacteriota</taxon>
        <taxon>Syntrophobacteria</taxon>
        <taxon>Syntrophobacterales</taxon>
        <taxon>Syntrophobacteraceae</taxon>
        <taxon>Desulforhabdus</taxon>
    </lineage>
</organism>
<dbReference type="CDD" id="cd21123">
    <property type="entry name" value="SPASM_MftC-like"/>
    <property type="match status" value="1"/>
</dbReference>
<keyword evidence="3" id="KW-0949">S-adenosyl-L-methionine</keyword>
<evidence type="ECO:0000256" key="6">
    <source>
        <dbReference type="ARBA" id="ARBA00023004"/>
    </source>
</evidence>
<comment type="caution">
    <text evidence="10">The sequence shown here is derived from an EMBL/GenBank/DDBJ whole genome shotgun (WGS) entry which is preliminary data.</text>
</comment>
<evidence type="ECO:0000313" key="10">
    <source>
        <dbReference type="EMBL" id="GLI35833.1"/>
    </source>
</evidence>
<evidence type="ECO:0000256" key="8">
    <source>
        <dbReference type="SAM" id="MobiDB-lite"/>
    </source>
</evidence>
<dbReference type="PANTHER" id="PTHR11228">
    <property type="entry name" value="RADICAL SAM DOMAIN PROTEIN"/>
    <property type="match status" value="1"/>
</dbReference>
<dbReference type="Proteomes" id="UP001144372">
    <property type="component" value="Unassembled WGS sequence"/>
</dbReference>
<dbReference type="NCBIfam" id="TIGR04085">
    <property type="entry name" value="rSAM_more_4Fe4S"/>
    <property type="match status" value="1"/>
</dbReference>
<dbReference type="InterPro" id="IPR023885">
    <property type="entry name" value="4Fe4S-binding_SPASM_dom"/>
</dbReference>
<dbReference type="Pfam" id="PF04055">
    <property type="entry name" value="Radical_SAM"/>
    <property type="match status" value="1"/>
</dbReference>
<dbReference type="PIRSF" id="PIRSF037420">
    <property type="entry name" value="PQQ_syn_pqqE"/>
    <property type="match status" value="1"/>
</dbReference>
<accession>A0A9W6L8K4</accession>
<dbReference type="SFLD" id="SFLDS00029">
    <property type="entry name" value="Radical_SAM"/>
    <property type="match status" value="1"/>
</dbReference>
<dbReference type="InterPro" id="IPR050377">
    <property type="entry name" value="Radical_SAM_PqqE_MftC-like"/>
</dbReference>
<comment type="cofactor">
    <cofactor evidence="1">
        <name>[4Fe-4S] cluster</name>
        <dbReference type="ChEBI" id="CHEBI:49883"/>
    </cofactor>
</comment>
<dbReference type="GO" id="GO:0003824">
    <property type="term" value="F:catalytic activity"/>
    <property type="evidence" value="ECO:0007669"/>
    <property type="project" value="InterPro"/>
</dbReference>
<keyword evidence="7" id="KW-0411">Iron-sulfur</keyword>
<dbReference type="InterPro" id="IPR030896">
    <property type="entry name" value="rSAM_AhbD_hemeb"/>
</dbReference>
<dbReference type="InterPro" id="IPR017200">
    <property type="entry name" value="PqqE-like"/>
</dbReference>
<dbReference type="SFLD" id="SFLDG01386">
    <property type="entry name" value="main_SPASM_domain-containing"/>
    <property type="match status" value="1"/>
</dbReference>
<dbReference type="PROSITE" id="PS51918">
    <property type="entry name" value="RADICAL_SAM"/>
    <property type="match status" value="1"/>
</dbReference>
<dbReference type="InterPro" id="IPR006638">
    <property type="entry name" value="Elp3/MiaA/NifB-like_rSAM"/>
</dbReference>
<reference evidence="10" key="1">
    <citation type="submission" date="2022-12" db="EMBL/GenBank/DDBJ databases">
        <title>Reference genome sequencing for broad-spectrum identification of bacterial and archaeal isolates by mass spectrometry.</title>
        <authorList>
            <person name="Sekiguchi Y."/>
            <person name="Tourlousse D.M."/>
        </authorList>
    </citation>
    <scope>NUCLEOTIDE SEQUENCE</scope>
    <source>
        <strain evidence="10">ASRB1</strain>
    </source>
</reference>
<dbReference type="AlphaFoldDB" id="A0A9W6L8K4"/>
<dbReference type="SFLD" id="SFLDG01387">
    <property type="entry name" value="BtrN-like_SPASM_domain_contain"/>
    <property type="match status" value="1"/>
</dbReference>
<keyword evidence="5" id="KW-0560">Oxidoreductase</keyword>
<dbReference type="SFLD" id="SFLDG01067">
    <property type="entry name" value="SPASM/twitch_domain_containing"/>
    <property type="match status" value="1"/>
</dbReference>
<evidence type="ECO:0000256" key="5">
    <source>
        <dbReference type="ARBA" id="ARBA00023002"/>
    </source>
</evidence>